<reference evidence="2 3" key="1">
    <citation type="submission" date="2019-03" db="EMBL/GenBank/DDBJ databases">
        <title>Single cell metagenomics reveals metabolic interactions within the superorganism composed of flagellate Streblomastix strix and complex community of Bacteroidetes bacteria on its surface.</title>
        <authorList>
            <person name="Treitli S.C."/>
            <person name="Kolisko M."/>
            <person name="Husnik F."/>
            <person name="Keeling P."/>
            <person name="Hampl V."/>
        </authorList>
    </citation>
    <scope>NUCLEOTIDE SEQUENCE [LARGE SCALE GENOMIC DNA]</scope>
    <source>
        <strain evidence="2">ST1C</strain>
    </source>
</reference>
<dbReference type="Proteomes" id="UP000324800">
    <property type="component" value="Unassembled WGS sequence"/>
</dbReference>
<evidence type="ECO:0000313" key="2">
    <source>
        <dbReference type="EMBL" id="KAA6402601.1"/>
    </source>
</evidence>
<feature type="region of interest" description="Disordered" evidence="1">
    <location>
        <begin position="338"/>
        <end position="360"/>
    </location>
</feature>
<accession>A0A5J4X5W5</accession>
<dbReference type="PROSITE" id="PS50890">
    <property type="entry name" value="PUA"/>
    <property type="match status" value="1"/>
</dbReference>
<organism evidence="2 3">
    <name type="scientific">Streblomastix strix</name>
    <dbReference type="NCBI Taxonomy" id="222440"/>
    <lineage>
        <taxon>Eukaryota</taxon>
        <taxon>Metamonada</taxon>
        <taxon>Preaxostyla</taxon>
        <taxon>Oxymonadida</taxon>
        <taxon>Streblomastigidae</taxon>
        <taxon>Streblomastix</taxon>
    </lineage>
</organism>
<proteinExistence type="predicted"/>
<name>A0A5J4X5W5_9EUKA</name>
<gene>
    <name evidence="2" type="ORF">EZS28_001867</name>
</gene>
<sequence length="407" mass="48490">MHKMTRYETYRKEASLLKMKAVHSIKQRTMFLDKISNRDKRQKTQKQLEQYWRANNLNQQMLERAKALTNRITYYAAQKEQQNPIRYHDNAVLEQITEAEWIIFALNTQNQLRKLSLTKEIERKTFEGKKTTLKKVLWKVFTDLNPLQKSGLIRTYRVRVSQKSTKAQLQYKQMKHSSYQTLKIFWATISKLYIKIIQQPVHDQIRTEQTTQPENLDQNILRLQNEKEMLIHDFEQFIQNNFFQVDEECIHETSQEQIGNQSQQEEEDSKEILDITLKKGEEINTKRDNNATMAYTVQNPAIKIRLREKDSDIVNEKQTQGLKNDWRIIQLQNIKRERKTSPTKPKILQDNHSTHQTQPEGELVTHRSIHMGQNVDNGMTNHTAQQIQQFLLGSVRTQLPFLWIRME</sequence>
<comment type="caution">
    <text evidence="2">The sequence shown here is derived from an EMBL/GenBank/DDBJ whole genome shotgun (WGS) entry which is preliminary data.</text>
</comment>
<dbReference type="AlphaFoldDB" id="A0A5J4X5W5"/>
<evidence type="ECO:0000313" key="3">
    <source>
        <dbReference type="Proteomes" id="UP000324800"/>
    </source>
</evidence>
<dbReference type="EMBL" id="SNRW01000211">
    <property type="protein sequence ID" value="KAA6402601.1"/>
    <property type="molecule type" value="Genomic_DNA"/>
</dbReference>
<protein>
    <submittedName>
        <fullName evidence="2">Uncharacterized protein</fullName>
    </submittedName>
</protein>
<evidence type="ECO:0000256" key="1">
    <source>
        <dbReference type="SAM" id="MobiDB-lite"/>
    </source>
</evidence>